<dbReference type="SUPFAM" id="SSF51735">
    <property type="entry name" value="NAD(P)-binding Rossmann-fold domains"/>
    <property type="match status" value="1"/>
</dbReference>
<comment type="caution">
    <text evidence="2">The sequence shown here is derived from an EMBL/GenBank/DDBJ whole genome shotgun (WGS) entry which is preliminary data.</text>
</comment>
<dbReference type="InterPro" id="IPR036291">
    <property type="entry name" value="NAD(P)-bd_dom_sf"/>
</dbReference>
<dbReference type="Proteomes" id="UP000176544">
    <property type="component" value="Unassembled WGS sequence"/>
</dbReference>
<reference evidence="2 3" key="1">
    <citation type="journal article" date="2016" name="Nat. Commun.">
        <title>Thousands of microbial genomes shed light on interconnected biogeochemical processes in an aquifer system.</title>
        <authorList>
            <person name="Anantharaman K."/>
            <person name="Brown C.T."/>
            <person name="Hug L.A."/>
            <person name="Sharon I."/>
            <person name="Castelle C.J."/>
            <person name="Probst A.J."/>
            <person name="Thomas B.C."/>
            <person name="Singh A."/>
            <person name="Wilkins M.J."/>
            <person name="Karaoz U."/>
            <person name="Brodie E.L."/>
            <person name="Williams K.H."/>
            <person name="Hubbard S.S."/>
            <person name="Banfield J.F."/>
        </authorList>
    </citation>
    <scope>NUCLEOTIDE SEQUENCE [LARGE SCALE GENOMIC DNA]</scope>
</reference>
<evidence type="ECO:0000259" key="1">
    <source>
        <dbReference type="Pfam" id="PF16363"/>
    </source>
</evidence>
<sequence length="314" mass="35887">MAKGKKRREKVLITGGLGFIFSHVTEHLVKSGYDVAVIDNCSTGSHAEIVDGSFKFYKEDFAEKGAWKRVVELKPDYLIHAAGITDVDYSIKHPEETFINNVMCNLNAFEAARKLKNIKKLVYVSTDEVYGECEHRKHEGEIIFPRNPYSCTRAIGSLMRYAFDNTYKEIFDKTAETRKCNIFGPRQDTRKIMPQIIASLKGTHSIPLQNKGEGYREYLYVKNIPPLTELVMKKGWRTYNITNGEGFTVKELIAKTESLTGKKVKTHPSTRPGHDSAYRMDNTRIVTELGWKPLYSFEEGLREYLELEGIPVVE</sequence>
<dbReference type="InterPro" id="IPR016040">
    <property type="entry name" value="NAD(P)-bd_dom"/>
</dbReference>
<protein>
    <recommendedName>
        <fullName evidence="1">NAD(P)-binding domain-containing protein</fullName>
    </recommendedName>
</protein>
<dbReference type="EMBL" id="MHJA01000007">
    <property type="protein sequence ID" value="OGY61507.1"/>
    <property type="molecule type" value="Genomic_DNA"/>
</dbReference>
<gene>
    <name evidence="2" type="ORF">A3I33_00165</name>
</gene>
<accession>A0A1G1ZCW1</accession>
<dbReference type="Pfam" id="PF16363">
    <property type="entry name" value="GDP_Man_Dehyd"/>
    <property type="match status" value="1"/>
</dbReference>
<dbReference type="PANTHER" id="PTHR43000">
    <property type="entry name" value="DTDP-D-GLUCOSE 4,6-DEHYDRATASE-RELATED"/>
    <property type="match status" value="1"/>
</dbReference>
<proteinExistence type="predicted"/>
<dbReference type="AlphaFoldDB" id="A0A1G1ZCW1"/>
<evidence type="ECO:0000313" key="2">
    <source>
        <dbReference type="EMBL" id="OGY61507.1"/>
    </source>
</evidence>
<organism evidence="2 3">
    <name type="scientific">Candidatus Colwellbacteria bacterium RIFCSPLOWO2_02_FULL_45_11</name>
    <dbReference type="NCBI Taxonomy" id="1797692"/>
    <lineage>
        <taxon>Bacteria</taxon>
        <taxon>Candidatus Colwelliibacteriota</taxon>
    </lineage>
</organism>
<dbReference type="Gene3D" id="3.40.50.720">
    <property type="entry name" value="NAD(P)-binding Rossmann-like Domain"/>
    <property type="match status" value="1"/>
</dbReference>
<evidence type="ECO:0000313" key="3">
    <source>
        <dbReference type="Proteomes" id="UP000176544"/>
    </source>
</evidence>
<name>A0A1G1ZCW1_9BACT</name>
<dbReference type="STRING" id="1797692.A3I33_00165"/>
<feature type="domain" description="NAD(P)-binding" evidence="1">
    <location>
        <begin position="12"/>
        <end position="303"/>
    </location>
</feature>
<dbReference type="Gene3D" id="3.90.25.10">
    <property type="entry name" value="UDP-galactose 4-epimerase, domain 1"/>
    <property type="match status" value="1"/>
</dbReference>